<dbReference type="GO" id="GO:0006974">
    <property type="term" value="P:DNA damage response"/>
    <property type="evidence" value="ECO:0007669"/>
    <property type="project" value="TreeGrafter"/>
</dbReference>
<evidence type="ECO:0000313" key="1">
    <source>
        <dbReference type="EMBL" id="KKU25187.1"/>
    </source>
</evidence>
<dbReference type="PANTHER" id="PTHR34387">
    <property type="entry name" value="SLR1258 PROTEIN"/>
    <property type="match status" value="1"/>
</dbReference>
<dbReference type="AlphaFoldDB" id="A0A0G1NXY8"/>
<dbReference type="PATRIC" id="fig|1618602.3.peg.116"/>
<organism evidence="1 2">
    <name type="scientific">Candidatus Woesebacteria bacterium GW2011_GWF1_46_13</name>
    <dbReference type="NCBI Taxonomy" id="1618602"/>
    <lineage>
        <taxon>Bacteria</taxon>
        <taxon>Candidatus Woeseibacteriota</taxon>
    </lineage>
</organism>
<dbReference type="Proteomes" id="UP000034643">
    <property type="component" value="Unassembled WGS sequence"/>
</dbReference>
<comment type="caution">
    <text evidence="1">The sequence shown here is derived from an EMBL/GenBank/DDBJ whole genome shotgun (WGS) entry which is preliminary data.</text>
</comment>
<dbReference type="InterPro" id="IPR052022">
    <property type="entry name" value="26kDa_periplasmic_antigen"/>
</dbReference>
<dbReference type="Gene3D" id="3.30.70.2970">
    <property type="entry name" value="Protein of unknown function (DUF541), domain 2"/>
    <property type="match status" value="1"/>
</dbReference>
<dbReference type="Pfam" id="PF04402">
    <property type="entry name" value="SIMPL"/>
    <property type="match status" value="1"/>
</dbReference>
<evidence type="ECO:0000313" key="2">
    <source>
        <dbReference type="Proteomes" id="UP000034643"/>
    </source>
</evidence>
<dbReference type="Gene3D" id="3.30.110.170">
    <property type="entry name" value="Protein of unknown function (DUF541), domain 1"/>
    <property type="match status" value="1"/>
</dbReference>
<reference evidence="1 2" key="1">
    <citation type="journal article" date="2015" name="Nature">
        <title>rRNA introns, odd ribosomes, and small enigmatic genomes across a large radiation of phyla.</title>
        <authorList>
            <person name="Brown C.T."/>
            <person name="Hug L.A."/>
            <person name="Thomas B.C."/>
            <person name="Sharon I."/>
            <person name="Castelle C.J."/>
            <person name="Singh A."/>
            <person name="Wilkins M.J."/>
            <person name="Williams K.H."/>
            <person name="Banfield J.F."/>
        </authorList>
    </citation>
    <scope>NUCLEOTIDE SEQUENCE [LARGE SCALE GENOMIC DNA]</scope>
</reference>
<dbReference type="EMBL" id="LCLV01000002">
    <property type="protein sequence ID" value="KKU25187.1"/>
    <property type="molecule type" value="Genomic_DNA"/>
</dbReference>
<gene>
    <name evidence="1" type="ORF">UX34_C0002G0050</name>
</gene>
<sequence length="249" mass="26907">MGKEKLLRHPLTLIATIFISLFISSALGLKFPISVISQDRGQPLVVEGQGKVTVVPDIAKLSLGIDASGASLAEVQNGVNQKSKTLLDTLKKLGVEEKDIKTTSYNVFPEYNYESRPPRIMGYRVSLTYEVEVKDFDKINEVVVAATGAGANIVGNISFEVNDETRNKKLNEAREMAVKEAREKAQGLARAAGVSLGKILNISEFPSFQPPGPIPLREGVGGEPVAVEPEITPGETELSVTVSLSFEIR</sequence>
<proteinExistence type="predicted"/>
<dbReference type="PANTHER" id="PTHR34387:SF1">
    <property type="entry name" value="PERIPLASMIC IMMUNOGENIC PROTEIN"/>
    <property type="match status" value="1"/>
</dbReference>
<evidence type="ECO:0008006" key="3">
    <source>
        <dbReference type="Google" id="ProtNLM"/>
    </source>
</evidence>
<accession>A0A0G1NXY8</accession>
<name>A0A0G1NXY8_9BACT</name>
<dbReference type="InterPro" id="IPR007497">
    <property type="entry name" value="SIMPL/DUF541"/>
</dbReference>
<protein>
    <recommendedName>
        <fullName evidence="3">26 kDa periplasmic immunogenic protein</fullName>
    </recommendedName>
</protein>